<name>A0A6A4GFW2_9AGAR</name>
<dbReference type="OrthoDB" id="2688210at2759"/>
<evidence type="ECO:0000313" key="1">
    <source>
        <dbReference type="EMBL" id="KAE9384273.1"/>
    </source>
</evidence>
<dbReference type="Proteomes" id="UP000799118">
    <property type="component" value="Unassembled WGS sequence"/>
</dbReference>
<dbReference type="EMBL" id="ML770179">
    <property type="protein sequence ID" value="KAE9384273.1"/>
    <property type="molecule type" value="Genomic_DNA"/>
</dbReference>
<reference evidence="1" key="1">
    <citation type="journal article" date="2019" name="Environ. Microbiol.">
        <title>Fungal ecological strategies reflected in gene transcription - a case study of two litter decomposers.</title>
        <authorList>
            <person name="Barbi F."/>
            <person name="Kohler A."/>
            <person name="Barry K."/>
            <person name="Baskaran P."/>
            <person name="Daum C."/>
            <person name="Fauchery L."/>
            <person name="Ihrmark K."/>
            <person name="Kuo A."/>
            <person name="LaButti K."/>
            <person name="Lipzen A."/>
            <person name="Morin E."/>
            <person name="Grigoriev I.V."/>
            <person name="Henrissat B."/>
            <person name="Lindahl B."/>
            <person name="Martin F."/>
        </authorList>
    </citation>
    <scope>NUCLEOTIDE SEQUENCE</scope>
    <source>
        <strain evidence="1">JB14</strain>
    </source>
</reference>
<protein>
    <submittedName>
        <fullName evidence="1">Uncharacterized protein</fullName>
    </submittedName>
</protein>
<keyword evidence="2" id="KW-1185">Reference proteome</keyword>
<sequence length="181" mass="20857">MDQKASVPTHTQASPLPFAVEKMKKYKLVELWYFGMEGCEEVQRTSFADSTTGYSFSAVGEDAATVALQPLSMLTKSLKAIPDEQISFTQLFIAKTLYVQTMTELGWPADYCLVWAHFYTILENHRFHQIEPYGMQVLVIYHAQVRCNWHRLLLTKKSVFNVAIINEDLVQKLEDDILRQM</sequence>
<evidence type="ECO:0000313" key="2">
    <source>
        <dbReference type="Proteomes" id="UP000799118"/>
    </source>
</evidence>
<proteinExistence type="predicted"/>
<organism evidence="1 2">
    <name type="scientific">Gymnopus androsaceus JB14</name>
    <dbReference type="NCBI Taxonomy" id="1447944"/>
    <lineage>
        <taxon>Eukaryota</taxon>
        <taxon>Fungi</taxon>
        <taxon>Dikarya</taxon>
        <taxon>Basidiomycota</taxon>
        <taxon>Agaricomycotina</taxon>
        <taxon>Agaricomycetes</taxon>
        <taxon>Agaricomycetidae</taxon>
        <taxon>Agaricales</taxon>
        <taxon>Marasmiineae</taxon>
        <taxon>Omphalotaceae</taxon>
        <taxon>Gymnopus</taxon>
    </lineage>
</organism>
<accession>A0A6A4GFW2</accession>
<gene>
    <name evidence="1" type="ORF">BT96DRAFT_842500</name>
</gene>
<dbReference type="AlphaFoldDB" id="A0A6A4GFW2"/>